<dbReference type="PROSITE" id="PS00041">
    <property type="entry name" value="HTH_ARAC_FAMILY_1"/>
    <property type="match status" value="1"/>
</dbReference>
<dbReference type="Gene3D" id="1.10.10.60">
    <property type="entry name" value="Homeodomain-like"/>
    <property type="match status" value="1"/>
</dbReference>
<sequence>MLVAGHITAGSGLPPGTTRRHPTWGLTFVTAGTGRYHDARHDEPIGAGTLVVVHPGHPHWYGADAGGWDEHFVVFDGAVFDCAGRTGALSPDRPLVHGLPVRRWAARFAAFDRPRPATVDARDVEALDLLAALLEARDLVDHPRRHGPVGGAGWLARSVELLEGDLTEPLDLASVAAEVGLPYETWRRRFRAETGTGPYAHRAARRLSAATDLLVHTGLSVRDIAAATGFTDERHLIRRFREATGVTPRAYRDADEAASADGRTATDPPAT</sequence>
<feature type="domain" description="HTH araC/xylS-type" evidence="6">
    <location>
        <begin position="156"/>
        <end position="254"/>
    </location>
</feature>
<reference evidence="8" key="1">
    <citation type="journal article" date="2019" name="Int. J. Syst. Evol. Microbiol.">
        <title>The Global Catalogue of Microorganisms (GCM) 10K type strain sequencing project: providing services to taxonomists for standard genome sequencing and annotation.</title>
        <authorList>
            <consortium name="The Broad Institute Genomics Platform"/>
            <consortium name="The Broad Institute Genome Sequencing Center for Infectious Disease"/>
            <person name="Wu L."/>
            <person name="Ma J."/>
        </authorList>
    </citation>
    <scope>NUCLEOTIDE SEQUENCE [LARGE SCALE GENOMIC DNA]</scope>
    <source>
        <strain evidence="8">JCM 1365</strain>
    </source>
</reference>
<dbReference type="InterPro" id="IPR014710">
    <property type="entry name" value="RmlC-like_jellyroll"/>
</dbReference>
<dbReference type="InterPro" id="IPR018060">
    <property type="entry name" value="HTH_AraC"/>
</dbReference>
<name>A0ABQ2HUZ9_9MICO</name>
<dbReference type="PANTHER" id="PTHR46796">
    <property type="entry name" value="HTH-TYPE TRANSCRIPTIONAL ACTIVATOR RHAS-RELATED"/>
    <property type="match status" value="1"/>
</dbReference>
<dbReference type="InterPro" id="IPR003313">
    <property type="entry name" value="AraC-bd"/>
</dbReference>
<evidence type="ECO:0000256" key="4">
    <source>
        <dbReference type="ARBA" id="ARBA00023163"/>
    </source>
</evidence>
<evidence type="ECO:0000256" key="3">
    <source>
        <dbReference type="ARBA" id="ARBA00023159"/>
    </source>
</evidence>
<evidence type="ECO:0000259" key="6">
    <source>
        <dbReference type="PROSITE" id="PS01124"/>
    </source>
</evidence>
<evidence type="ECO:0000256" key="1">
    <source>
        <dbReference type="ARBA" id="ARBA00023015"/>
    </source>
</evidence>
<dbReference type="PROSITE" id="PS01124">
    <property type="entry name" value="HTH_ARAC_FAMILY_2"/>
    <property type="match status" value="1"/>
</dbReference>
<accession>A0ABQ2HUZ9</accession>
<proteinExistence type="predicted"/>
<keyword evidence="3" id="KW-0010">Activator</keyword>
<evidence type="ECO:0000313" key="8">
    <source>
        <dbReference type="Proteomes" id="UP000623461"/>
    </source>
</evidence>
<keyword evidence="4" id="KW-0804">Transcription</keyword>
<dbReference type="Proteomes" id="UP000623461">
    <property type="component" value="Unassembled WGS sequence"/>
</dbReference>
<dbReference type="PANTHER" id="PTHR46796:SF2">
    <property type="entry name" value="TRANSCRIPTIONAL REGULATORY PROTEIN"/>
    <property type="match status" value="1"/>
</dbReference>
<keyword evidence="1" id="KW-0805">Transcription regulation</keyword>
<dbReference type="InterPro" id="IPR037923">
    <property type="entry name" value="HTH-like"/>
</dbReference>
<keyword evidence="2" id="KW-0238">DNA-binding</keyword>
<evidence type="ECO:0000313" key="7">
    <source>
        <dbReference type="EMBL" id="GGM90617.1"/>
    </source>
</evidence>
<dbReference type="InterPro" id="IPR050204">
    <property type="entry name" value="AraC_XylS_family_regulators"/>
</dbReference>
<keyword evidence="8" id="KW-1185">Reference proteome</keyword>
<protein>
    <recommendedName>
        <fullName evidence="6">HTH araC/xylS-type domain-containing protein</fullName>
    </recommendedName>
</protein>
<dbReference type="InterPro" id="IPR009057">
    <property type="entry name" value="Homeodomain-like_sf"/>
</dbReference>
<feature type="region of interest" description="Disordered" evidence="5">
    <location>
        <begin position="248"/>
        <end position="271"/>
    </location>
</feature>
<dbReference type="SMART" id="SM00342">
    <property type="entry name" value="HTH_ARAC"/>
    <property type="match status" value="1"/>
</dbReference>
<dbReference type="InterPro" id="IPR018062">
    <property type="entry name" value="HTH_AraC-typ_CS"/>
</dbReference>
<dbReference type="SUPFAM" id="SSF46689">
    <property type="entry name" value="Homeodomain-like"/>
    <property type="match status" value="2"/>
</dbReference>
<gene>
    <name evidence="7" type="ORF">GCM10009721_15110</name>
</gene>
<comment type="caution">
    <text evidence="7">The sequence shown here is derived from an EMBL/GenBank/DDBJ whole genome shotgun (WGS) entry which is preliminary data.</text>
</comment>
<evidence type="ECO:0000256" key="5">
    <source>
        <dbReference type="SAM" id="MobiDB-lite"/>
    </source>
</evidence>
<dbReference type="Pfam" id="PF12833">
    <property type="entry name" value="HTH_18"/>
    <property type="match status" value="1"/>
</dbReference>
<dbReference type="SUPFAM" id="SSF51215">
    <property type="entry name" value="Regulatory protein AraC"/>
    <property type="match status" value="1"/>
</dbReference>
<evidence type="ECO:0000256" key="2">
    <source>
        <dbReference type="ARBA" id="ARBA00023125"/>
    </source>
</evidence>
<dbReference type="EMBL" id="BMNZ01000003">
    <property type="protein sequence ID" value="GGM90617.1"/>
    <property type="molecule type" value="Genomic_DNA"/>
</dbReference>
<organism evidence="7 8">
    <name type="scientific">Terrabacter tumescens</name>
    <dbReference type="NCBI Taxonomy" id="60443"/>
    <lineage>
        <taxon>Bacteria</taxon>
        <taxon>Bacillati</taxon>
        <taxon>Actinomycetota</taxon>
        <taxon>Actinomycetes</taxon>
        <taxon>Micrococcales</taxon>
        <taxon>Intrasporangiaceae</taxon>
        <taxon>Terrabacter</taxon>
    </lineage>
</organism>
<dbReference type="Gene3D" id="2.60.120.10">
    <property type="entry name" value="Jelly Rolls"/>
    <property type="match status" value="1"/>
</dbReference>
<dbReference type="Pfam" id="PF02311">
    <property type="entry name" value="AraC_binding"/>
    <property type="match status" value="1"/>
</dbReference>